<dbReference type="GO" id="GO:0008168">
    <property type="term" value="F:methyltransferase activity"/>
    <property type="evidence" value="ECO:0007669"/>
    <property type="project" value="UniProtKB-KW"/>
</dbReference>
<reference evidence="3 4" key="1">
    <citation type="submission" date="2024-09" db="EMBL/GenBank/DDBJ databases">
        <authorList>
            <person name="Sun Q."/>
            <person name="Mori K."/>
        </authorList>
    </citation>
    <scope>NUCLEOTIDE SEQUENCE [LARGE SCALE GENOMIC DNA]</scope>
    <source>
        <strain evidence="3 4">NCAIM B.01794</strain>
    </source>
</reference>
<dbReference type="InterPro" id="IPR013691">
    <property type="entry name" value="MeTrfase_14"/>
</dbReference>
<dbReference type="InterPro" id="IPR013630">
    <property type="entry name" value="Methyltransf_Zn-bd_dom_put"/>
</dbReference>
<evidence type="ECO:0000259" key="1">
    <source>
        <dbReference type="Pfam" id="PF08421"/>
    </source>
</evidence>
<dbReference type="PANTHER" id="PTHR43861">
    <property type="entry name" value="TRANS-ACONITATE 2-METHYLTRANSFERASE-RELATED"/>
    <property type="match status" value="1"/>
</dbReference>
<dbReference type="Pfam" id="PF08484">
    <property type="entry name" value="Methyltransf_14"/>
    <property type="match status" value="1"/>
</dbReference>
<dbReference type="Pfam" id="PF08421">
    <property type="entry name" value="Methyltransf_13"/>
    <property type="match status" value="1"/>
</dbReference>
<name>A0ABV6SQI9_AZOPA</name>
<dbReference type="Gene3D" id="6.20.50.110">
    <property type="entry name" value="Methyltransferase, zinc-binding domain"/>
    <property type="match status" value="1"/>
</dbReference>
<accession>A0ABV6SQI9</accession>
<dbReference type="InterPro" id="IPR029063">
    <property type="entry name" value="SAM-dependent_MTases_sf"/>
</dbReference>
<dbReference type="InterPro" id="IPR038576">
    <property type="entry name" value="Methyltransf_Zn-bd_dom_put_sf"/>
</dbReference>
<keyword evidence="4" id="KW-1185">Reference proteome</keyword>
<dbReference type="PANTHER" id="PTHR43861:SF5">
    <property type="entry name" value="BLL5978 PROTEIN"/>
    <property type="match status" value="1"/>
</dbReference>
<evidence type="ECO:0000259" key="2">
    <source>
        <dbReference type="Pfam" id="PF08484"/>
    </source>
</evidence>
<dbReference type="Pfam" id="PF13489">
    <property type="entry name" value="Methyltransf_23"/>
    <property type="match status" value="1"/>
</dbReference>
<dbReference type="RefSeq" id="WP_376948853.1">
    <property type="nucleotide sequence ID" value="NZ_CP171449.1"/>
</dbReference>
<dbReference type="Proteomes" id="UP001589891">
    <property type="component" value="Unassembled WGS sequence"/>
</dbReference>
<dbReference type="Gene3D" id="3.40.50.720">
    <property type="entry name" value="NAD(P)-binding Rossmann-like Domain"/>
    <property type="match status" value="1"/>
</dbReference>
<feature type="domain" description="C-methyltransferase" evidence="2">
    <location>
        <begin position="244"/>
        <end position="403"/>
    </location>
</feature>
<proteinExistence type="predicted"/>
<evidence type="ECO:0000313" key="3">
    <source>
        <dbReference type="EMBL" id="MFC0711804.1"/>
    </source>
</evidence>
<keyword evidence="3" id="KW-0808">Transferase</keyword>
<dbReference type="EMBL" id="JBHLSS010000134">
    <property type="protein sequence ID" value="MFC0711804.1"/>
    <property type="molecule type" value="Genomic_DNA"/>
</dbReference>
<organism evidence="3 4">
    <name type="scientific">Azorhizophilus paspali</name>
    <name type="common">Azotobacter paspali</name>
    <dbReference type="NCBI Taxonomy" id="69963"/>
    <lineage>
        <taxon>Bacteria</taxon>
        <taxon>Pseudomonadati</taxon>
        <taxon>Pseudomonadota</taxon>
        <taxon>Gammaproteobacteria</taxon>
        <taxon>Pseudomonadales</taxon>
        <taxon>Pseudomonadaceae</taxon>
        <taxon>Azorhizophilus</taxon>
    </lineage>
</organism>
<comment type="caution">
    <text evidence="3">The sequence shown here is derived from an EMBL/GenBank/DDBJ whole genome shotgun (WGS) entry which is preliminary data.</text>
</comment>
<dbReference type="Gene3D" id="3.40.50.150">
    <property type="entry name" value="Vaccinia Virus protein VP39"/>
    <property type="match status" value="1"/>
</dbReference>
<evidence type="ECO:0000313" key="4">
    <source>
        <dbReference type="Proteomes" id="UP001589891"/>
    </source>
</evidence>
<protein>
    <submittedName>
        <fullName evidence="3">Methyltransferase domain-containing protein</fullName>
    </submittedName>
</protein>
<sequence length="413" mass="45659">MKCRHCGNDLRLPFLDLGSAPLSNAYLNEASLRAPEVWFPLRLLVCEECWLVQTEDHAGRDALFTEDYAYFSSFSSSWLAHAEHYTRVMIERFGLNNTSRVVEVAANDGYLLQYVQAAGIPCYGVEPTASTARAAKARGIDIIERFFGMVLAEELTTAGRQADLVVANNVLAHVPDINDFVSGFTRLLKPHGVATFEFPHLMRMVQGKQFDTAYHEHYSYLSLTAVQRIFAANGLRVFDVEELPTHGGSLRVFAQRSDAGLYAVSTAVTGLLGQEVAAGMTRASFYRGFQAEAERVKNDLLAFLLDAKRQGLKVGAYGAAAKGNTLLNFSGVRPDLLPYVVDRNPAKQGGYMPGSRIPIVDEVHLRAHRPDRILVLPWNLRSEVMAQLAYVGEWRGLLVTAVPSLHLTEVLVA</sequence>
<dbReference type="SUPFAM" id="SSF53335">
    <property type="entry name" value="S-adenosyl-L-methionine-dependent methyltransferases"/>
    <property type="match status" value="1"/>
</dbReference>
<keyword evidence="3" id="KW-0489">Methyltransferase</keyword>
<dbReference type="Gene3D" id="6.10.250.3100">
    <property type="match status" value="1"/>
</dbReference>
<feature type="domain" description="Methyltransferase putative zinc binding" evidence="1">
    <location>
        <begin position="3"/>
        <end position="64"/>
    </location>
</feature>
<dbReference type="GO" id="GO:0032259">
    <property type="term" value="P:methylation"/>
    <property type="evidence" value="ECO:0007669"/>
    <property type="project" value="UniProtKB-KW"/>
</dbReference>
<dbReference type="CDD" id="cd02440">
    <property type="entry name" value="AdoMet_MTases"/>
    <property type="match status" value="1"/>
</dbReference>
<gene>
    <name evidence="3" type="ORF">ACFFGX_20385</name>
</gene>